<organism evidence="1 2">
    <name type="scientific">Datura stramonium</name>
    <name type="common">Jimsonweed</name>
    <name type="synonym">Common thornapple</name>
    <dbReference type="NCBI Taxonomy" id="4076"/>
    <lineage>
        <taxon>Eukaryota</taxon>
        <taxon>Viridiplantae</taxon>
        <taxon>Streptophyta</taxon>
        <taxon>Embryophyta</taxon>
        <taxon>Tracheophyta</taxon>
        <taxon>Spermatophyta</taxon>
        <taxon>Magnoliopsida</taxon>
        <taxon>eudicotyledons</taxon>
        <taxon>Gunneridae</taxon>
        <taxon>Pentapetalae</taxon>
        <taxon>asterids</taxon>
        <taxon>lamiids</taxon>
        <taxon>Solanales</taxon>
        <taxon>Solanaceae</taxon>
        <taxon>Solanoideae</taxon>
        <taxon>Datureae</taxon>
        <taxon>Datura</taxon>
    </lineage>
</organism>
<dbReference type="Proteomes" id="UP000823775">
    <property type="component" value="Unassembled WGS sequence"/>
</dbReference>
<reference evidence="1 2" key="1">
    <citation type="journal article" date="2021" name="BMC Genomics">
        <title>Datura genome reveals duplications of psychoactive alkaloid biosynthetic genes and high mutation rate following tissue culture.</title>
        <authorList>
            <person name="Rajewski A."/>
            <person name="Carter-House D."/>
            <person name="Stajich J."/>
            <person name="Litt A."/>
        </authorList>
    </citation>
    <scope>NUCLEOTIDE SEQUENCE [LARGE SCALE GENOMIC DNA]</scope>
    <source>
        <strain evidence="1">AR-01</strain>
    </source>
</reference>
<gene>
    <name evidence="1" type="ORF">HAX54_011751</name>
</gene>
<evidence type="ECO:0000313" key="1">
    <source>
        <dbReference type="EMBL" id="MCD7471353.1"/>
    </source>
</evidence>
<proteinExistence type="predicted"/>
<name>A0ABS8TJH2_DATST</name>
<keyword evidence="2" id="KW-1185">Reference proteome</keyword>
<comment type="caution">
    <text evidence="1">The sequence shown here is derived from an EMBL/GenBank/DDBJ whole genome shotgun (WGS) entry which is preliminary data.</text>
</comment>
<accession>A0ABS8TJH2</accession>
<dbReference type="EMBL" id="JACEIK010001671">
    <property type="protein sequence ID" value="MCD7471353.1"/>
    <property type="molecule type" value="Genomic_DNA"/>
</dbReference>
<evidence type="ECO:0000313" key="2">
    <source>
        <dbReference type="Proteomes" id="UP000823775"/>
    </source>
</evidence>
<protein>
    <submittedName>
        <fullName evidence="1">Uncharacterized protein</fullName>
    </submittedName>
</protein>
<sequence length="85" mass="9719">MKEREAIRDNLRASKYPKNEVIDVCLVGHRSIKVSRSRKRKGDDDNDKTVEVMDSNKGAVTENPNIQLVQQHEATPIDMPMQETI</sequence>